<dbReference type="AlphaFoldDB" id="A0ABD1QW99"/>
<protein>
    <submittedName>
        <fullName evidence="3">SWIM-type domain-containing protein</fullName>
    </submittedName>
</protein>
<evidence type="ECO:0000259" key="2">
    <source>
        <dbReference type="Pfam" id="PF03108"/>
    </source>
</evidence>
<evidence type="ECO:0000313" key="3">
    <source>
        <dbReference type="EMBL" id="KAL2480480.1"/>
    </source>
</evidence>
<feature type="region of interest" description="Disordered" evidence="1">
    <location>
        <begin position="33"/>
        <end position="62"/>
    </location>
</feature>
<proteinExistence type="predicted"/>
<accession>A0ABD1QW99</accession>
<dbReference type="InterPro" id="IPR004332">
    <property type="entry name" value="Transposase_MuDR"/>
</dbReference>
<keyword evidence="4" id="KW-1185">Reference proteome</keyword>
<organism evidence="3 4">
    <name type="scientific">Abeliophyllum distichum</name>
    <dbReference type="NCBI Taxonomy" id="126358"/>
    <lineage>
        <taxon>Eukaryota</taxon>
        <taxon>Viridiplantae</taxon>
        <taxon>Streptophyta</taxon>
        <taxon>Embryophyta</taxon>
        <taxon>Tracheophyta</taxon>
        <taxon>Spermatophyta</taxon>
        <taxon>Magnoliopsida</taxon>
        <taxon>eudicotyledons</taxon>
        <taxon>Gunneridae</taxon>
        <taxon>Pentapetalae</taxon>
        <taxon>asterids</taxon>
        <taxon>lamiids</taxon>
        <taxon>Lamiales</taxon>
        <taxon>Oleaceae</taxon>
        <taxon>Forsythieae</taxon>
        <taxon>Abeliophyllum</taxon>
    </lineage>
</organism>
<dbReference type="Pfam" id="PF03108">
    <property type="entry name" value="DBD_Tnp_Mut"/>
    <property type="match status" value="1"/>
</dbReference>
<sequence length="133" mass="15191">MDDDLYFNDSYYSLGENDDLIFKQNVTSSIELDARKESTVTNETNDLDSLENPPSDELQSVHSKSEEEVVQFPKFNAEKKMLDPELEVGKKFRSREESKAAAKNFSVNNRFKVRFPINDADSVKVICKGDKCP</sequence>
<gene>
    <name evidence="3" type="ORF">Adt_33446</name>
</gene>
<feature type="domain" description="Transposase MuDR plant" evidence="2">
    <location>
        <begin position="86"/>
        <end position="133"/>
    </location>
</feature>
<name>A0ABD1QW99_9LAMI</name>
<evidence type="ECO:0000313" key="4">
    <source>
        <dbReference type="Proteomes" id="UP001604336"/>
    </source>
</evidence>
<reference evidence="4" key="1">
    <citation type="submission" date="2024-07" db="EMBL/GenBank/DDBJ databases">
        <title>Two chromosome-level genome assemblies of Korean endemic species Abeliophyllum distichum and Forsythia ovata (Oleaceae).</title>
        <authorList>
            <person name="Jang H."/>
        </authorList>
    </citation>
    <scope>NUCLEOTIDE SEQUENCE [LARGE SCALE GENOMIC DNA]</scope>
</reference>
<comment type="caution">
    <text evidence="3">The sequence shown here is derived from an EMBL/GenBank/DDBJ whole genome shotgun (WGS) entry which is preliminary data.</text>
</comment>
<dbReference type="EMBL" id="JBFOLK010000010">
    <property type="protein sequence ID" value="KAL2480480.1"/>
    <property type="molecule type" value="Genomic_DNA"/>
</dbReference>
<dbReference type="Proteomes" id="UP001604336">
    <property type="component" value="Unassembled WGS sequence"/>
</dbReference>
<evidence type="ECO:0000256" key="1">
    <source>
        <dbReference type="SAM" id="MobiDB-lite"/>
    </source>
</evidence>